<dbReference type="Gene3D" id="3.30.40.10">
    <property type="entry name" value="Zinc/RING finger domain, C3HC4 (zinc finger)"/>
    <property type="match status" value="1"/>
</dbReference>
<dbReference type="EMBL" id="ACPB03041494">
    <property type="status" value="NOT_ANNOTATED_CDS"/>
    <property type="molecule type" value="Genomic_DNA"/>
</dbReference>
<evidence type="ECO:0000313" key="2">
    <source>
        <dbReference type="Proteomes" id="UP000015103"/>
    </source>
</evidence>
<dbReference type="InterPro" id="IPR013083">
    <property type="entry name" value="Znf_RING/FYVE/PHD"/>
</dbReference>
<reference evidence="1" key="1">
    <citation type="submission" date="2015-05" db="UniProtKB">
        <authorList>
            <consortium name="EnsemblMetazoa"/>
        </authorList>
    </citation>
    <scope>IDENTIFICATION</scope>
</reference>
<evidence type="ECO:0000313" key="1">
    <source>
        <dbReference type="EnsemblMetazoa" id="RPRC008913-PA"/>
    </source>
</evidence>
<keyword evidence="2" id="KW-1185">Reference proteome</keyword>
<dbReference type="InParanoid" id="T1HXZ3"/>
<dbReference type="AlphaFoldDB" id="T1HXZ3"/>
<organism evidence="1 2">
    <name type="scientific">Rhodnius prolixus</name>
    <name type="common">Triatomid bug</name>
    <dbReference type="NCBI Taxonomy" id="13249"/>
    <lineage>
        <taxon>Eukaryota</taxon>
        <taxon>Metazoa</taxon>
        <taxon>Ecdysozoa</taxon>
        <taxon>Arthropoda</taxon>
        <taxon>Hexapoda</taxon>
        <taxon>Insecta</taxon>
        <taxon>Pterygota</taxon>
        <taxon>Neoptera</taxon>
        <taxon>Paraneoptera</taxon>
        <taxon>Hemiptera</taxon>
        <taxon>Heteroptera</taxon>
        <taxon>Panheteroptera</taxon>
        <taxon>Cimicomorpha</taxon>
        <taxon>Reduviidae</taxon>
        <taxon>Triatominae</taxon>
        <taxon>Rhodnius</taxon>
    </lineage>
</organism>
<dbReference type="InterPro" id="IPR011011">
    <property type="entry name" value="Znf_FYVE_PHD"/>
</dbReference>
<name>T1HXZ3_RHOPR</name>
<dbReference type="Proteomes" id="UP000015103">
    <property type="component" value="Unassembled WGS sequence"/>
</dbReference>
<dbReference type="VEuPathDB" id="VectorBase:RPRC008913"/>
<dbReference type="EnsemblMetazoa" id="RPRC008913-RA">
    <property type="protein sequence ID" value="RPRC008913-PA"/>
    <property type="gene ID" value="RPRC008913"/>
</dbReference>
<sequence>LLCVAPGARMSTLEELKQVRCLKKLNFASIMEKQIKPTFQPPCGKCNVILTRAPNVTHARCGKCNLLFHLECVGLTPADWSTLKDLNKAWFCNACNKEMRVARTDSTPASPAPTKVVTSGGEMSTLNEVLKAIQNNTSALNNFIESQK</sequence>
<accession>T1HXZ3</accession>
<evidence type="ECO:0008006" key="3">
    <source>
        <dbReference type="Google" id="ProtNLM"/>
    </source>
</evidence>
<protein>
    <recommendedName>
        <fullName evidence="3">PHD-type domain-containing protein</fullName>
    </recommendedName>
</protein>
<dbReference type="HOGENOM" id="CLU_147777_0_0_1"/>
<dbReference type="eggNOG" id="ENOG502SA07">
    <property type="taxonomic scope" value="Eukaryota"/>
</dbReference>
<dbReference type="SUPFAM" id="SSF57903">
    <property type="entry name" value="FYVE/PHD zinc finger"/>
    <property type="match status" value="1"/>
</dbReference>
<proteinExistence type="predicted"/>